<dbReference type="AlphaFoldDB" id="A0A0F0KFY9"/>
<dbReference type="InterPro" id="IPR008984">
    <property type="entry name" value="SMAD_FHA_dom_sf"/>
</dbReference>
<dbReference type="CDD" id="cd00060">
    <property type="entry name" value="FHA"/>
    <property type="match status" value="1"/>
</dbReference>
<keyword evidence="1" id="KW-0597">Phosphoprotein</keyword>
<name>A0A0F0KFY9_9MICO</name>
<dbReference type="PATRIC" id="fig|104336.4.peg.2679"/>
<evidence type="ECO:0000313" key="3">
    <source>
        <dbReference type="EMBL" id="KJL19349.1"/>
    </source>
</evidence>
<keyword evidence="4" id="KW-1185">Reference proteome</keyword>
<organism evidence="3 4">
    <name type="scientific">Microbacterium foliorum</name>
    <dbReference type="NCBI Taxonomy" id="104336"/>
    <lineage>
        <taxon>Bacteria</taxon>
        <taxon>Bacillati</taxon>
        <taxon>Actinomycetota</taxon>
        <taxon>Actinomycetes</taxon>
        <taxon>Micrococcales</taxon>
        <taxon>Microbacteriaceae</taxon>
        <taxon>Microbacterium</taxon>
    </lineage>
</organism>
<proteinExistence type="predicted"/>
<dbReference type="PROSITE" id="PS50006">
    <property type="entry name" value="FHA_DOMAIN"/>
    <property type="match status" value="1"/>
</dbReference>
<sequence>MLDDGRSFALSATSVVIGRNPTGEPGEQRLAIADSTRTLSKTHARLIVQADEWRLTDLHSTNGVVVVADDGAETLLDPGESVIGAGRFVLGEVGMHVEVGTDS</sequence>
<dbReference type="Gene3D" id="2.60.200.20">
    <property type="match status" value="1"/>
</dbReference>
<comment type="caution">
    <text evidence="3">The sequence shown here is derived from an EMBL/GenBank/DDBJ whole genome shotgun (WGS) entry which is preliminary data.</text>
</comment>
<dbReference type="Pfam" id="PF00498">
    <property type="entry name" value="FHA"/>
    <property type="match status" value="1"/>
</dbReference>
<evidence type="ECO:0000259" key="2">
    <source>
        <dbReference type="PROSITE" id="PS50006"/>
    </source>
</evidence>
<reference evidence="3 4" key="1">
    <citation type="submission" date="2015-02" db="EMBL/GenBank/DDBJ databases">
        <title>Draft genome sequences of ten Microbacterium spp. with emphasis on heavy metal contaminated environments.</title>
        <authorList>
            <person name="Corretto E."/>
        </authorList>
    </citation>
    <scope>NUCLEOTIDE SEQUENCE [LARGE SCALE GENOMIC DNA]</scope>
    <source>
        <strain evidence="3 4">DSM 12966</strain>
    </source>
</reference>
<protein>
    <submittedName>
        <fullName evidence="3">FHA domain protein</fullName>
    </submittedName>
</protein>
<accession>A0A0F0KFY9</accession>
<evidence type="ECO:0000256" key="1">
    <source>
        <dbReference type="ARBA" id="ARBA00022553"/>
    </source>
</evidence>
<dbReference type="SUPFAM" id="SSF49879">
    <property type="entry name" value="SMAD/FHA domain"/>
    <property type="match status" value="1"/>
</dbReference>
<dbReference type="Proteomes" id="UP000033572">
    <property type="component" value="Unassembled WGS sequence"/>
</dbReference>
<dbReference type="EMBL" id="JYIU01000045">
    <property type="protein sequence ID" value="KJL19349.1"/>
    <property type="molecule type" value="Genomic_DNA"/>
</dbReference>
<feature type="domain" description="FHA" evidence="2">
    <location>
        <begin position="15"/>
        <end position="66"/>
    </location>
</feature>
<dbReference type="InterPro" id="IPR000253">
    <property type="entry name" value="FHA_dom"/>
</dbReference>
<evidence type="ECO:0000313" key="4">
    <source>
        <dbReference type="Proteomes" id="UP000033572"/>
    </source>
</evidence>
<gene>
    <name evidence="3" type="ORF">RN50_02634</name>
</gene>